<gene>
    <name evidence="9" type="ORF">HSBAA_PA_1050</name>
</gene>
<dbReference type="EMBL" id="AP019515">
    <property type="protein sequence ID" value="BBI65502.1"/>
    <property type="molecule type" value="Genomic_DNA"/>
</dbReference>
<evidence type="ECO:0000313" key="10">
    <source>
        <dbReference type="Proteomes" id="UP000320231"/>
    </source>
</evidence>
<sequence>MHWWVGGIAAVLLGMLIILNMLAVNRGLTPLWQLRQQLEALRSGKRDRLLLVAPSELDELVDQLNWFMDDIDHRLQRSRESVANLSHALKPRWQQLPKYCAAIGPLMKTDGINCSAVLKILTLS</sequence>
<dbReference type="Proteomes" id="UP000320231">
    <property type="component" value="Plasmid pBAA-803-A"/>
</dbReference>
<keyword evidence="5" id="KW-0418">Kinase</keyword>
<name>A0A455UGR6_9GAMM</name>
<reference evidence="9 10" key="1">
    <citation type="journal article" date="2019" name="Microbiol. Resour. Announc.">
        <title>Complete Genome Sequence of Halomonas sulfidaeris Strain Esulfide1 Isolated from a Metal Sulfide Rock at a Depth of 2,200 Meters, Obtained Using Nanopore Sequencing.</title>
        <authorList>
            <person name="Saito M."/>
            <person name="Nishigata A."/>
            <person name="Galipon J."/>
            <person name="Arakawa K."/>
        </authorList>
    </citation>
    <scope>NUCLEOTIDE SEQUENCE [LARGE SCALE GENOMIC DNA]</scope>
    <source>
        <strain evidence="9 10">ATCC BAA-803</strain>
        <plasmid evidence="10">pbaa-803-a dna</plasmid>
    </source>
</reference>
<dbReference type="GO" id="GO:0005886">
    <property type="term" value="C:plasma membrane"/>
    <property type="evidence" value="ECO:0007669"/>
    <property type="project" value="TreeGrafter"/>
</dbReference>
<dbReference type="GO" id="GO:0004673">
    <property type="term" value="F:protein histidine kinase activity"/>
    <property type="evidence" value="ECO:0007669"/>
    <property type="project" value="UniProtKB-EC"/>
</dbReference>
<evidence type="ECO:0000259" key="8">
    <source>
        <dbReference type="PROSITE" id="PS50885"/>
    </source>
</evidence>
<evidence type="ECO:0000256" key="1">
    <source>
        <dbReference type="ARBA" id="ARBA00000085"/>
    </source>
</evidence>
<evidence type="ECO:0000256" key="3">
    <source>
        <dbReference type="ARBA" id="ARBA00022553"/>
    </source>
</evidence>
<dbReference type="PANTHER" id="PTHR45436">
    <property type="entry name" value="SENSOR HISTIDINE KINASE YKOH"/>
    <property type="match status" value="1"/>
</dbReference>
<organism evidence="9 10">
    <name type="scientific">Vreelandella sulfidaeris</name>
    <dbReference type="NCBI Taxonomy" id="115553"/>
    <lineage>
        <taxon>Bacteria</taxon>
        <taxon>Pseudomonadati</taxon>
        <taxon>Pseudomonadota</taxon>
        <taxon>Gammaproteobacteria</taxon>
        <taxon>Oceanospirillales</taxon>
        <taxon>Halomonadaceae</taxon>
        <taxon>Vreelandella</taxon>
    </lineage>
</organism>
<dbReference type="PROSITE" id="PS50885">
    <property type="entry name" value="HAMP"/>
    <property type="match status" value="1"/>
</dbReference>
<dbReference type="InterPro" id="IPR003660">
    <property type="entry name" value="HAMP_dom"/>
</dbReference>
<dbReference type="PANTHER" id="PTHR45436:SF5">
    <property type="entry name" value="SENSOR HISTIDINE KINASE TRCS"/>
    <property type="match status" value="1"/>
</dbReference>
<accession>A0A455UGR6</accession>
<dbReference type="InterPro" id="IPR050428">
    <property type="entry name" value="TCS_sensor_his_kinase"/>
</dbReference>
<evidence type="ECO:0000256" key="5">
    <source>
        <dbReference type="ARBA" id="ARBA00022777"/>
    </source>
</evidence>
<keyword evidence="7" id="KW-0812">Transmembrane</keyword>
<keyword evidence="9" id="KW-0614">Plasmid</keyword>
<keyword evidence="4" id="KW-0808">Transferase</keyword>
<feature type="domain" description="HAMP" evidence="8">
    <location>
        <begin position="25"/>
        <end position="76"/>
    </location>
</feature>
<dbReference type="AlphaFoldDB" id="A0A455UGR6"/>
<evidence type="ECO:0000256" key="2">
    <source>
        <dbReference type="ARBA" id="ARBA00012438"/>
    </source>
</evidence>
<protein>
    <recommendedName>
        <fullName evidence="2">histidine kinase</fullName>
        <ecNumber evidence="2">2.7.13.3</ecNumber>
    </recommendedName>
</protein>
<dbReference type="EC" id="2.7.13.3" evidence="2"/>
<proteinExistence type="predicted"/>
<feature type="transmembrane region" description="Helical" evidence="7">
    <location>
        <begin position="6"/>
        <end position="25"/>
    </location>
</feature>
<evidence type="ECO:0000256" key="4">
    <source>
        <dbReference type="ARBA" id="ARBA00022679"/>
    </source>
</evidence>
<keyword evidence="3" id="KW-0597">Phosphoprotein</keyword>
<keyword evidence="7" id="KW-0472">Membrane</keyword>
<evidence type="ECO:0000313" key="9">
    <source>
        <dbReference type="EMBL" id="BBI65502.1"/>
    </source>
</evidence>
<keyword evidence="6" id="KW-0902">Two-component regulatory system</keyword>
<dbReference type="GO" id="GO:0000160">
    <property type="term" value="P:phosphorelay signal transduction system"/>
    <property type="evidence" value="ECO:0007669"/>
    <property type="project" value="UniProtKB-KW"/>
</dbReference>
<evidence type="ECO:0000256" key="6">
    <source>
        <dbReference type="ARBA" id="ARBA00023012"/>
    </source>
</evidence>
<evidence type="ECO:0000256" key="7">
    <source>
        <dbReference type="SAM" id="Phobius"/>
    </source>
</evidence>
<comment type="catalytic activity">
    <reaction evidence="1">
        <text>ATP + protein L-histidine = ADP + protein N-phospho-L-histidine.</text>
        <dbReference type="EC" id="2.7.13.3"/>
    </reaction>
</comment>
<geneLocation type="plasmid" evidence="10">
    <name>pbaa-803-a dna</name>
</geneLocation>
<dbReference type="KEGG" id="hsr:HSBAA_PA_1050"/>
<keyword evidence="7" id="KW-1133">Transmembrane helix</keyword>